<evidence type="ECO:0000256" key="2">
    <source>
        <dbReference type="ARBA" id="ARBA00009105"/>
    </source>
</evidence>
<dbReference type="EMBL" id="BCWF01000036">
    <property type="protein sequence ID" value="GAT30921.1"/>
    <property type="molecule type" value="Genomic_DNA"/>
</dbReference>
<dbReference type="PANTHER" id="PTHR31392">
    <property type="entry name" value="ALPHA-1,3-MANNOSYLTRANSFERASE MNN1-RELATED"/>
    <property type="match status" value="1"/>
</dbReference>
<dbReference type="Gene3D" id="3.90.550.10">
    <property type="entry name" value="Spore Coat Polysaccharide Biosynthesis Protein SpsA, Chain A"/>
    <property type="match status" value="1"/>
</dbReference>
<comment type="similarity">
    <text evidence="2">Belongs to the MNN1/MNT family.</text>
</comment>
<dbReference type="RefSeq" id="XP_041545762.1">
    <property type="nucleotide sequence ID" value="XM_041692371.1"/>
</dbReference>
<dbReference type="GO" id="GO:0005794">
    <property type="term" value="C:Golgi apparatus"/>
    <property type="evidence" value="ECO:0007669"/>
    <property type="project" value="TreeGrafter"/>
</dbReference>
<evidence type="ECO:0008006" key="15">
    <source>
        <dbReference type="Google" id="ProtNLM"/>
    </source>
</evidence>
<keyword evidence="5 10" id="KW-0812">Transmembrane</keyword>
<dbReference type="GO" id="GO:0016020">
    <property type="term" value="C:membrane"/>
    <property type="evidence" value="ECO:0007669"/>
    <property type="project" value="UniProtKB-SubCell"/>
</dbReference>
<evidence type="ECO:0000256" key="4">
    <source>
        <dbReference type="ARBA" id="ARBA00022679"/>
    </source>
</evidence>
<proteinExistence type="inferred from homology"/>
<name>A0A146G230_ASPKA</name>
<sequence length="511" mass="57546">MTWDESRKLLSHNMSQFAAIRSQRGFRIVFAAIAVIFALSIFMLLPPASTTTKVLGFGQGQKPTTQSSSAEAITIDTSLITDISQYFADYPIQKPFKEKFGELGRRNRVLRDWLIQAETSQDSTTKSILHNAIEEVAIAQYSFLQPPKQTESHQSRSSRHPVQDLRASFEPDSAGIVIPTSDHTLRYAAHLIASLRSVLNSTLPIQVVYAGDDDLSPTNRNHLLTLAASGPAITFLNILTVFDDTTLKLKTGGWAIKPFAALASPFEKVILADADAVFLQPPEALLQHDAFVNKGALLFHDRLLWKHAFEGRHEWWRDQIRRPSKEMDASLVWTEDYAEEADSGLVVLDKSRPDTFMGLLHICWQNTYDVREETTYKITYGDKESWWLGLELAGAEYEFSKHYGGVVGWENVDDKERVGVCSFVIAHVDAKGRLLWYNGSLLKNKGQVGMEDIYEVPDKWMIDAEWVKGARKQDHSCMVGGEVRELTRDELDVLQRSIAAARQVDTLVRTS</sequence>
<dbReference type="GO" id="GO:0000033">
    <property type="term" value="F:alpha-1,3-mannosyltransferase activity"/>
    <property type="evidence" value="ECO:0007669"/>
    <property type="project" value="TreeGrafter"/>
</dbReference>
<organism evidence="12 13">
    <name type="scientific">Aspergillus kawachii</name>
    <name type="common">White koji mold</name>
    <name type="synonym">Aspergillus awamori var. kawachi</name>
    <dbReference type="NCBI Taxonomy" id="1069201"/>
    <lineage>
        <taxon>Eukaryota</taxon>
        <taxon>Fungi</taxon>
        <taxon>Dikarya</taxon>
        <taxon>Ascomycota</taxon>
        <taxon>Pezizomycotina</taxon>
        <taxon>Eurotiomycetes</taxon>
        <taxon>Eurotiomycetidae</taxon>
        <taxon>Eurotiales</taxon>
        <taxon>Aspergillaceae</taxon>
        <taxon>Aspergillus</taxon>
        <taxon>Aspergillus subgen. Circumdati</taxon>
    </lineage>
</organism>
<dbReference type="AlphaFoldDB" id="A0A146G230"/>
<dbReference type="GeneID" id="64963321"/>
<dbReference type="Proteomes" id="UP000075230">
    <property type="component" value="Unassembled WGS sequence"/>
</dbReference>
<protein>
    <recommendedName>
        <fullName evidence="15">Alpha-1,3-mannosyltransferase</fullName>
    </recommendedName>
</protein>
<evidence type="ECO:0000256" key="6">
    <source>
        <dbReference type="ARBA" id="ARBA00022968"/>
    </source>
</evidence>
<reference evidence="12 13" key="1">
    <citation type="journal article" date="2016" name="DNA Res.">
        <title>Genome sequence of Aspergillus luchuensis NBRC 4314.</title>
        <authorList>
            <person name="Yamada O."/>
            <person name="Machida M."/>
            <person name="Hosoyama A."/>
            <person name="Goto M."/>
            <person name="Takahashi T."/>
            <person name="Futagami T."/>
            <person name="Yamagata Y."/>
            <person name="Takeuchi M."/>
            <person name="Kobayashi T."/>
            <person name="Koike H."/>
            <person name="Abe K."/>
            <person name="Asai K."/>
            <person name="Arita M."/>
            <person name="Fujita N."/>
            <person name="Fukuda K."/>
            <person name="Higa K."/>
            <person name="Horikawa H."/>
            <person name="Ishikawa T."/>
            <person name="Jinno K."/>
            <person name="Kato Y."/>
            <person name="Kirimura K."/>
            <person name="Mizutani O."/>
            <person name="Nakasone K."/>
            <person name="Sano M."/>
            <person name="Shiraishi Y."/>
            <person name="Tsukahara M."/>
            <person name="Gomi K."/>
        </authorList>
    </citation>
    <scope>NUCLEOTIDE SEQUENCE [LARGE SCALE GENOMIC DNA]</scope>
    <source>
        <strain evidence="12 13">RIB 2604</strain>
    </source>
</reference>
<evidence type="ECO:0000313" key="11">
    <source>
        <dbReference type="EMBL" id="BCS02000.1"/>
    </source>
</evidence>
<evidence type="ECO:0000256" key="1">
    <source>
        <dbReference type="ARBA" id="ARBA00004606"/>
    </source>
</evidence>
<accession>A0A146G230</accession>
<keyword evidence="14" id="KW-1185">Reference proteome</keyword>
<evidence type="ECO:0000256" key="5">
    <source>
        <dbReference type="ARBA" id="ARBA00022692"/>
    </source>
</evidence>
<evidence type="ECO:0000313" key="12">
    <source>
        <dbReference type="EMBL" id="GAT30921.1"/>
    </source>
</evidence>
<evidence type="ECO:0000256" key="10">
    <source>
        <dbReference type="SAM" id="Phobius"/>
    </source>
</evidence>
<dbReference type="VEuPathDB" id="FungiDB:ASPFODRAFT_46883"/>
<evidence type="ECO:0000256" key="3">
    <source>
        <dbReference type="ARBA" id="ARBA00022676"/>
    </source>
</evidence>
<reference evidence="11" key="3">
    <citation type="submission" date="2021-01" db="EMBL/GenBank/DDBJ databases">
        <authorList>
            <consortium name="Aspergillus luchuensis mut. kawachii IFO 4304 genome sequencing consortium"/>
            <person name="Kazuki M."/>
            <person name="Futagami T."/>
        </authorList>
    </citation>
    <scope>NUCLEOTIDE SEQUENCE</scope>
    <source>
        <strain evidence="11">IFO 4308</strain>
    </source>
</reference>
<reference evidence="13" key="2">
    <citation type="submission" date="2016-02" db="EMBL/GenBank/DDBJ databases">
        <title>Genome sequencing of Aspergillus luchuensis NBRC 4314.</title>
        <authorList>
            <person name="Yamada O."/>
        </authorList>
    </citation>
    <scope>NUCLEOTIDE SEQUENCE [LARGE SCALE GENOMIC DNA]</scope>
    <source>
        <strain evidence="13">RIB 2604</strain>
    </source>
</reference>
<dbReference type="Pfam" id="PF11051">
    <property type="entry name" value="Mannosyl_trans3"/>
    <property type="match status" value="1"/>
</dbReference>
<keyword evidence="8 10" id="KW-0472">Membrane</keyword>
<dbReference type="OrthoDB" id="430354at2759"/>
<dbReference type="InterPro" id="IPR022751">
    <property type="entry name" value="Alpha_mannosyltransferase"/>
</dbReference>
<dbReference type="GO" id="GO:0006493">
    <property type="term" value="P:protein O-linked glycosylation"/>
    <property type="evidence" value="ECO:0007669"/>
    <property type="project" value="TreeGrafter"/>
</dbReference>
<keyword evidence="6" id="KW-0735">Signal-anchor</keyword>
<evidence type="ECO:0000313" key="14">
    <source>
        <dbReference type="Proteomes" id="UP000661280"/>
    </source>
</evidence>
<evidence type="ECO:0000256" key="8">
    <source>
        <dbReference type="ARBA" id="ARBA00023136"/>
    </source>
</evidence>
<dbReference type="EMBL" id="AP024430">
    <property type="protein sequence ID" value="BCS02000.1"/>
    <property type="molecule type" value="Genomic_DNA"/>
</dbReference>
<dbReference type="Proteomes" id="UP000661280">
    <property type="component" value="Chromosome 6"/>
</dbReference>
<reference evidence="11" key="4">
    <citation type="submission" date="2021-02" db="EMBL/GenBank/DDBJ databases">
        <title>Aspergillus luchuensis mut. kawachii IFO 4304 genome sequence.</title>
        <authorList>
            <person name="Mori K."/>
            <person name="Kadooka C."/>
            <person name="Goto M."/>
            <person name="Futagami T."/>
        </authorList>
    </citation>
    <scope>NUCLEOTIDE SEQUENCE</scope>
    <source>
        <strain evidence="11">IFO 4308</strain>
    </source>
</reference>
<dbReference type="KEGG" id="aluc:AKAW2_60264S"/>
<gene>
    <name evidence="11" type="ORF">AKAW2_60264S</name>
    <name evidence="12" type="ORF">RIB2604_03701300</name>
</gene>
<comment type="subcellular location">
    <subcellularLocation>
        <location evidence="1">Membrane</location>
        <topology evidence="1">Single-pass type II membrane protein</topology>
    </subcellularLocation>
</comment>
<keyword evidence="4" id="KW-0808">Transferase</keyword>
<keyword evidence="7 10" id="KW-1133">Transmembrane helix</keyword>
<dbReference type="PANTHER" id="PTHR31392:SF1">
    <property type="entry name" value="ALPHA-1,3-MANNOSYLTRANSFERASE MNN1-RELATED"/>
    <property type="match status" value="1"/>
</dbReference>
<dbReference type="InterPro" id="IPR029044">
    <property type="entry name" value="Nucleotide-diphossugar_trans"/>
</dbReference>
<keyword evidence="3" id="KW-0328">Glycosyltransferase</keyword>
<keyword evidence="9" id="KW-0325">Glycoprotein</keyword>
<feature type="transmembrane region" description="Helical" evidence="10">
    <location>
        <begin position="25"/>
        <end position="45"/>
    </location>
</feature>
<evidence type="ECO:0000256" key="7">
    <source>
        <dbReference type="ARBA" id="ARBA00022989"/>
    </source>
</evidence>
<evidence type="ECO:0000256" key="9">
    <source>
        <dbReference type="ARBA" id="ARBA00023180"/>
    </source>
</evidence>
<evidence type="ECO:0000313" key="13">
    <source>
        <dbReference type="Proteomes" id="UP000075230"/>
    </source>
</evidence>
<dbReference type="SUPFAM" id="SSF53448">
    <property type="entry name" value="Nucleotide-diphospho-sugar transferases"/>
    <property type="match status" value="1"/>
</dbReference>